<accession>A0A1H6ZFT6</accession>
<dbReference type="InterPro" id="IPR037523">
    <property type="entry name" value="VOC_core"/>
</dbReference>
<feature type="domain" description="VOC" evidence="1">
    <location>
        <begin position="7"/>
        <end position="132"/>
    </location>
</feature>
<gene>
    <name evidence="2" type="ORF">SAMN04487995_5100</name>
</gene>
<dbReference type="PROSITE" id="PS51819">
    <property type="entry name" value="VOC"/>
    <property type="match status" value="2"/>
</dbReference>
<dbReference type="RefSeq" id="WP_090339794.1">
    <property type="nucleotide sequence ID" value="NZ_FNXY01000008.1"/>
</dbReference>
<dbReference type="CDD" id="cd08347">
    <property type="entry name" value="PcpA_C_like"/>
    <property type="match status" value="1"/>
</dbReference>
<evidence type="ECO:0000313" key="2">
    <source>
        <dbReference type="EMBL" id="SEJ50974.1"/>
    </source>
</evidence>
<feature type="domain" description="VOC" evidence="1">
    <location>
        <begin position="152"/>
        <end position="272"/>
    </location>
</feature>
<evidence type="ECO:0000313" key="3">
    <source>
        <dbReference type="Proteomes" id="UP000199532"/>
    </source>
</evidence>
<dbReference type="InterPro" id="IPR029068">
    <property type="entry name" value="Glyas_Bleomycin-R_OHBP_Dase"/>
</dbReference>
<dbReference type="PANTHER" id="PTHR36110">
    <property type="entry name" value="RING-CLEAVING DIOXYGENASE MHQE-RELATED"/>
    <property type="match status" value="1"/>
</dbReference>
<dbReference type="Gene3D" id="3.10.180.10">
    <property type="entry name" value="2,3-Dihydroxybiphenyl 1,2-Dioxygenase, domain 1"/>
    <property type="match status" value="2"/>
</dbReference>
<reference evidence="2 3" key="1">
    <citation type="submission" date="2016-10" db="EMBL/GenBank/DDBJ databases">
        <authorList>
            <person name="de Groot N.N."/>
        </authorList>
    </citation>
    <scope>NUCLEOTIDE SEQUENCE [LARGE SCALE GENOMIC DNA]</scope>
    <source>
        <strain evidence="2 3">DSM 19938</strain>
    </source>
</reference>
<dbReference type="SUPFAM" id="SSF54593">
    <property type="entry name" value="Glyoxalase/Bleomycin resistance protein/Dihydroxybiphenyl dioxygenase"/>
    <property type="match status" value="1"/>
</dbReference>
<sequence length="314" mass="35186">MNNLINGLHHITALASDAQRNVDFYVGILGLRMVKKTVNFDAPDVYHLYYGDETGTPGSIVTFFPYAGLVRGRKGGGQLTYSAFSIPTASLRYWMDRLVQFGIPYAGPYRRFNETYLRFEDFDGMGVELVANDLDKRPGWDNGKIPKEFSIRGTYTVSLNEFKIDRTVSLLTDVMQHKLIAEESGIYRFESGAGGPGSYVDVLESPKDIRALQGAGSVHHLAFATESDETQLEIREKLLSGNYNPTEVLDRNYFHSIYYREPGGILFEIATNPPGFSVDESVAELGSSLKLPEWFEPRREKIEAELPAIVAESK</sequence>
<protein>
    <submittedName>
        <fullName evidence="2">Glyoxalase family protein</fullName>
    </submittedName>
</protein>
<dbReference type="PANTHER" id="PTHR36110:SF2">
    <property type="entry name" value="RING-CLEAVING DIOXYGENASE MHQE-RELATED"/>
    <property type="match status" value="1"/>
</dbReference>
<proteinExistence type="predicted"/>
<dbReference type="AlphaFoldDB" id="A0A1H6ZFT6"/>
<keyword evidence="3" id="KW-1185">Reference proteome</keyword>
<dbReference type="STRING" id="408657.SAMN04487995_5100"/>
<dbReference type="OrthoDB" id="9785698at2"/>
<organism evidence="2 3">
    <name type="scientific">Dyadobacter koreensis</name>
    <dbReference type="NCBI Taxonomy" id="408657"/>
    <lineage>
        <taxon>Bacteria</taxon>
        <taxon>Pseudomonadati</taxon>
        <taxon>Bacteroidota</taxon>
        <taxon>Cytophagia</taxon>
        <taxon>Cytophagales</taxon>
        <taxon>Spirosomataceae</taxon>
        <taxon>Dyadobacter</taxon>
    </lineage>
</organism>
<dbReference type="InterPro" id="IPR052537">
    <property type="entry name" value="Extradiol_RC_dioxygenase"/>
</dbReference>
<name>A0A1H6ZFT6_9BACT</name>
<dbReference type="InterPro" id="IPR004360">
    <property type="entry name" value="Glyas_Fos-R_dOase_dom"/>
</dbReference>
<evidence type="ECO:0000259" key="1">
    <source>
        <dbReference type="PROSITE" id="PS51819"/>
    </source>
</evidence>
<dbReference type="EMBL" id="FNXY01000008">
    <property type="protein sequence ID" value="SEJ50974.1"/>
    <property type="molecule type" value="Genomic_DNA"/>
</dbReference>
<dbReference type="Pfam" id="PF00903">
    <property type="entry name" value="Glyoxalase"/>
    <property type="match status" value="2"/>
</dbReference>
<dbReference type="Proteomes" id="UP000199532">
    <property type="component" value="Unassembled WGS sequence"/>
</dbReference>